<gene>
    <name evidence="2" type="ORF">GO499_04815</name>
</gene>
<dbReference type="EMBL" id="CP046620">
    <property type="protein sequence ID" value="QHQ34559.1"/>
    <property type="molecule type" value="Genomic_DNA"/>
</dbReference>
<protein>
    <submittedName>
        <fullName evidence="2">Phage tail tape measure protein</fullName>
    </submittedName>
</protein>
<dbReference type="RefSeq" id="WP_161861129.1">
    <property type="nucleotide sequence ID" value="NZ_CP046620.1"/>
</dbReference>
<accession>A0A6P1SZV1</accession>
<organism evidence="2 3">
    <name type="scientific">Algicella marina</name>
    <dbReference type="NCBI Taxonomy" id="2683284"/>
    <lineage>
        <taxon>Bacteria</taxon>
        <taxon>Pseudomonadati</taxon>
        <taxon>Pseudomonadota</taxon>
        <taxon>Alphaproteobacteria</taxon>
        <taxon>Rhodobacterales</taxon>
        <taxon>Paracoccaceae</taxon>
        <taxon>Algicella</taxon>
    </lineage>
</organism>
<dbReference type="Proteomes" id="UP000464495">
    <property type="component" value="Chromosome"/>
</dbReference>
<name>A0A6P1SZV1_9RHOB</name>
<evidence type="ECO:0000313" key="3">
    <source>
        <dbReference type="Proteomes" id="UP000464495"/>
    </source>
</evidence>
<evidence type="ECO:0000256" key="1">
    <source>
        <dbReference type="SAM" id="Coils"/>
    </source>
</evidence>
<proteinExistence type="predicted"/>
<evidence type="ECO:0000313" key="2">
    <source>
        <dbReference type="EMBL" id="QHQ34559.1"/>
    </source>
</evidence>
<keyword evidence="1" id="KW-0175">Coiled coil</keyword>
<feature type="coiled-coil region" evidence="1">
    <location>
        <begin position="1"/>
        <end position="28"/>
    </location>
</feature>
<reference evidence="2 3" key="1">
    <citation type="submission" date="2019-12" db="EMBL/GenBank/DDBJ databases">
        <title>Complete genome sequence of Algicella marina strain 9Alg 56(T) isolated from the red alga Tichocarpus crinitus.</title>
        <authorList>
            <person name="Kim S.-G."/>
            <person name="Nedashkovskaya O.I."/>
        </authorList>
    </citation>
    <scope>NUCLEOTIDE SEQUENCE [LARGE SCALE GENOMIC DNA]</scope>
    <source>
        <strain evidence="2 3">9Alg 56</strain>
    </source>
</reference>
<keyword evidence="3" id="KW-1185">Reference proteome</keyword>
<dbReference type="KEGG" id="amaq:GO499_04815"/>
<dbReference type="AlphaFoldDB" id="A0A6P1SZV1"/>
<sequence length="220" mass="22622">MPDFNDSLDNLETRLVELEDTITGTEAMTAAFRAEMEDVGTTMRDASVSASGLSRSFGTSLKNAFTGLIFDGDKLSNVMTQVGRSFSNTVLNAALKPVTGAIGGLLSSGFGNLFGGGFAKGGVMTSGRVQAFAKGGVVDGPMNFGLRGGRIGLMGEAGPEAIMPLTRGADGSLGVRAAGGSRGVHVTMNVTTPDVAGFSRSQSQIAAQMSRAMRRSGRNL</sequence>